<comment type="subcellular location">
    <subcellularLocation>
        <location evidence="1">Nucleus</location>
    </subcellularLocation>
</comment>
<dbReference type="GO" id="GO:0005634">
    <property type="term" value="C:nucleus"/>
    <property type="evidence" value="ECO:0007669"/>
    <property type="project" value="UniProtKB-SubCell"/>
</dbReference>
<evidence type="ECO:0000313" key="12">
    <source>
        <dbReference type="WBParaSite" id="PSAMB.scaffold2797size21245.g19140.t1"/>
    </source>
</evidence>
<feature type="compositionally biased region" description="Polar residues" evidence="8">
    <location>
        <begin position="288"/>
        <end position="297"/>
    </location>
</feature>
<evidence type="ECO:0000256" key="2">
    <source>
        <dbReference type="ARBA" id="ARBA00022723"/>
    </source>
</evidence>
<feature type="compositionally biased region" description="Acidic residues" evidence="8">
    <location>
        <begin position="263"/>
        <end position="275"/>
    </location>
</feature>
<evidence type="ECO:0000256" key="8">
    <source>
        <dbReference type="SAM" id="MobiDB-lite"/>
    </source>
</evidence>
<dbReference type="WBParaSite" id="PSAMB.scaffold2797size21245.g19140.t1">
    <property type="protein sequence ID" value="PSAMB.scaffold2797size21245.g19140.t1"/>
    <property type="gene ID" value="PSAMB.scaffold2797size21245.g19140"/>
</dbReference>
<feature type="domain" description="HTH CENPB-type" evidence="10">
    <location>
        <begin position="73"/>
        <end position="151"/>
    </location>
</feature>
<dbReference type="PROSITE" id="PS50157">
    <property type="entry name" value="ZINC_FINGER_C2H2_2"/>
    <property type="match status" value="1"/>
</dbReference>
<evidence type="ECO:0000256" key="1">
    <source>
        <dbReference type="ARBA" id="ARBA00004123"/>
    </source>
</evidence>
<dbReference type="Pfam" id="PF09607">
    <property type="entry name" value="BrkDBD"/>
    <property type="match status" value="1"/>
</dbReference>
<dbReference type="GO" id="GO:0043565">
    <property type="term" value="F:sequence-specific DNA binding"/>
    <property type="evidence" value="ECO:0007669"/>
    <property type="project" value="InterPro"/>
</dbReference>
<dbReference type="PANTHER" id="PTHR24403:SF67">
    <property type="entry name" value="FI01116P-RELATED"/>
    <property type="match status" value="1"/>
</dbReference>
<evidence type="ECO:0000259" key="9">
    <source>
        <dbReference type="PROSITE" id="PS50157"/>
    </source>
</evidence>
<dbReference type="SUPFAM" id="SSF46689">
    <property type="entry name" value="Homeodomain-like"/>
    <property type="match status" value="1"/>
</dbReference>
<dbReference type="SMART" id="SM00355">
    <property type="entry name" value="ZnF_C2H2"/>
    <property type="match status" value="4"/>
</dbReference>
<accession>A0A914W0Q9</accession>
<dbReference type="InterPro" id="IPR006600">
    <property type="entry name" value="HTH_CenpB_DNA-bd_dom"/>
</dbReference>
<keyword evidence="2" id="KW-0479">Metal-binding</keyword>
<dbReference type="Proteomes" id="UP000887566">
    <property type="component" value="Unplaced"/>
</dbReference>
<dbReference type="Gene3D" id="1.10.10.60">
    <property type="entry name" value="Homeodomain-like"/>
    <property type="match status" value="2"/>
</dbReference>
<sequence length="548" mass="62662">MIFASDSYFEGARKRRSFDSDLKLDAIEYSLKNGVAATARRYNVDRKTVRQWRKKKEDLEREKDEGRAANKRLKGAGRKPLSHKLESHLFEWYLSQKQQGIKVTHKELQNRALTLFNLLKDTGEIEKNAAFSASQGWLWNFFNRHLVCQQCGQECLDALASAHIYQNHINERDAVKCPYCPYGVPYAIAEVKRHITAKHPGQPVDVIDRRGDLQNLYLHWRSLCFPEIGTGVRKQTGSPLASMVPSAPVSMVMASPGPLTIDLADENEDEEDDDDRQPLAVGDGVGQRANSKQINQNSRNKQKCYECGTEVTELWLPRHVWKHMSEELNINCFKCRVSGCNYETYLKRSLDSHCSYHEKGKTTDHFGFIDKRNDFTDEYNNCLKRCFGDAANLLKLGQGSEDFQDDSPLLADENGSQRHSFDDFPEISAEDIESVSAAISDLNIWCHLCEMPVLRDTVEDHVWQKHLDGQMPFACSQCSEKFLTQIDVELHWKVHHPDSGEMDINQDTEAMDRFEGTMAECFPDMSDPGFIKIEPEGPDAEYERSAFD</sequence>
<reference evidence="12" key="1">
    <citation type="submission" date="2022-11" db="UniProtKB">
        <authorList>
            <consortium name="WormBaseParasite"/>
        </authorList>
    </citation>
    <scope>IDENTIFICATION</scope>
</reference>
<evidence type="ECO:0000256" key="3">
    <source>
        <dbReference type="ARBA" id="ARBA00022737"/>
    </source>
</evidence>
<feature type="region of interest" description="Disordered" evidence="8">
    <location>
        <begin position="259"/>
        <end position="297"/>
    </location>
</feature>
<dbReference type="SMART" id="SM00674">
    <property type="entry name" value="CENPB"/>
    <property type="match status" value="1"/>
</dbReference>
<dbReference type="GO" id="GO:0010468">
    <property type="term" value="P:regulation of gene expression"/>
    <property type="evidence" value="ECO:0007669"/>
    <property type="project" value="TreeGrafter"/>
</dbReference>
<dbReference type="InterPro" id="IPR010921">
    <property type="entry name" value="Trp_repressor/repl_initiator"/>
</dbReference>
<keyword evidence="3" id="KW-0677">Repeat</keyword>
<proteinExistence type="predicted"/>
<name>A0A914W0Q9_9BILA</name>
<keyword evidence="5" id="KW-0862">Zinc</keyword>
<dbReference type="PROSITE" id="PS00028">
    <property type="entry name" value="ZINC_FINGER_C2H2_1"/>
    <property type="match status" value="1"/>
</dbReference>
<evidence type="ECO:0000256" key="7">
    <source>
        <dbReference type="PROSITE-ProRule" id="PRU00042"/>
    </source>
</evidence>
<feature type="domain" description="C2H2-type" evidence="9">
    <location>
        <begin position="473"/>
        <end position="500"/>
    </location>
</feature>
<dbReference type="Pfam" id="PF03221">
    <property type="entry name" value="HTH_Tnp_Tc5"/>
    <property type="match status" value="1"/>
</dbReference>
<dbReference type="InterPro" id="IPR009057">
    <property type="entry name" value="Homeodomain-like_sf"/>
</dbReference>
<evidence type="ECO:0000256" key="4">
    <source>
        <dbReference type="ARBA" id="ARBA00022771"/>
    </source>
</evidence>
<keyword evidence="4 7" id="KW-0863">Zinc-finger</keyword>
<dbReference type="SUPFAM" id="SSF57667">
    <property type="entry name" value="beta-beta-alpha zinc fingers"/>
    <property type="match status" value="1"/>
</dbReference>
<dbReference type="GO" id="GO:0008270">
    <property type="term" value="F:zinc ion binding"/>
    <property type="evidence" value="ECO:0007669"/>
    <property type="project" value="UniProtKB-KW"/>
</dbReference>
<evidence type="ECO:0000313" key="11">
    <source>
        <dbReference type="Proteomes" id="UP000887566"/>
    </source>
</evidence>
<keyword evidence="6" id="KW-0238">DNA-binding</keyword>
<dbReference type="AlphaFoldDB" id="A0A914W0Q9"/>
<keyword evidence="11" id="KW-1185">Reference proteome</keyword>
<feature type="region of interest" description="Disordered" evidence="8">
    <location>
        <begin position="55"/>
        <end position="77"/>
    </location>
</feature>
<dbReference type="Gene3D" id="3.30.160.60">
    <property type="entry name" value="Classic Zinc Finger"/>
    <property type="match status" value="1"/>
</dbReference>
<evidence type="ECO:0000256" key="6">
    <source>
        <dbReference type="ARBA" id="ARBA00023125"/>
    </source>
</evidence>
<evidence type="ECO:0000259" key="10">
    <source>
        <dbReference type="PROSITE" id="PS51253"/>
    </source>
</evidence>
<dbReference type="InterPro" id="IPR013087">
    <property type="entry name" value="Znf_C2H2_type"/>
</dbReference>
<evidence type="ECO:0000256" key="5">
    <source>
        <dbReference type="ARBA" id="ARBA00022833"/>
    </source>
</evidence>
<dbReference type="InterPro" id="IPR036236">
    <property type="entry name" value="Znf_C2H2_sf"/>
</dbReference>
<dbReference type="SUPFAM" id="SSF48295">
    <property type="entry name" value="TrpR-like"/>
    <property type="match status" value="1"/>
</dbReference>
<dbReference type="InterPro" id="IPR018586">
    <property type="entry name" value="Brinker_DNA-bd"/>
</dbReference>
<dbReference type="PROSITE" id="PS51253">
    <property type="entry name" value="HTH_CENPB"/>
    <property type="match status" value="1"/>
</dbReference>
<protein>
    <submittedName>
        <fullName evidence="12">HTH CENPB-type domain-containing protein</fullName>
    </submittedName>
</protein>
<organism evidence="11 12">
    <name type="scientific">Plectus sambesii</name>
    <dbReference type="NCBI Taxonomy" id="2011161"/>
    <lineage>
        <taxon>Eukaryota</taxon>
        <taxon>Metazoa</taxon>
        <taxon>Ecdysozoa</taxon>
        <taxon>Nematoda</taxon>
        <taxon>Chromadorea</taxon>
        <taxon>Plectida</taxon>
        <taxon>Plectina</taxon>
        <taxon>Plectoidea</taxon>
        <taxon>Plectidae</taxon>
        <taxon>Plectus</taxon>
    </lineage>
</organism>
<feature type="compositionally biased region" description="Basic and acidic residues" evidence="8">
    <location>
        <begin position="55"/>
        <end position="68"/>
    </location>
</feature>
<dbReference type="InterPro" id="IPR050688">
    <property type="entry name" value="Zinc_finger/UBP_domain"/>
</dbReference>
<dbReference type="PANTHER" id="PTHR24403">
    <property type="entry name" value="ZINC FINGER PROTEIN"/>
    <property type="match status" value="1"/>
</dbReference>